<evidence type="ECO:0000256" key="3">
    <source>
        <dbReference type="ARBA" id="ARBA00022651"/>
    </source>
</evidence>
<dbReference type="AlphaFoldDB" id="J5KAI7"/>
<dbReference type="InterPro" id="IPR003140">
    <property type="entry name" value="PLipase/COase/thioEstase"/>
</dbReference>
<keyword evidence="7" id="KW-0624">Polysaccharide degradation</keyword>
<evidence type="ECO:0000259" key="9">
    <source>
        <dbReference type="Pfam" id="PF02230"/>
    </source>
</evidence>
<evidence type="ECO:0000313" key="11">
    <source>
        <dbReference type="Proteomes" id="UP000010116"/>
    </source>
</evidence>
<protein>
    <submittedName>
        <fullName evidence="10">Phospholipase/carboxylesterase</fullName>
    </submittedName>
</protein>
<reference evidence="10 11" key="1">
    <citation type="journal article" date="2012" name="ISME J.">
        <title>Genomic insights to SAR86, an abundant and uncultivated marine bacterial lineage.</title>
        <authorList>
            <person name="Dupont C.L."/>
            <person name="Rusch D.B."/>
            <person name="Yooseph S."/>
            <person name="Lombardo M.J."/>
            <person name="Richter R.A."/>
            <person name="Valas R."/>
            <person name="Novotny M."/>
            <person name="Yee-Greenbaum J."/>
            <person name="Selengut J.D."/>
            <person name="Haft D.H."/>
            <person name="Halpern A.L."/>
            <person name="Lasken R.S."/>
            <person name="Nealson K."/>
            <person name="Friedman R."/>
            <person name="Venter J.C."/>
        </authorList>
    </citation>
    <scope>NUCLEOTIDE SEQUENCE [LARGE SCALE GENOMIC DNA]</scope>
</reference>
<keyword evidence="2" id="KW-0964">Secreted</keyword>
<dbReference type="GO" id="GO:0005576">
    <property type="term" value="C:extracellular region"/>
    <property type="evidence" value="ECO:0007669"/>
    <property type="project" value="UniProtKB-SubCell"/>
</dbReference>
<dbReference type="InterPro" id="IPR043595">
    <property type="entry name" value="FaeB/C/D"/>
</dbReference>
<dbReference type="PANTHER" id="PTHR38050:SF2">
    <property type="entry name" value="FERULOYL ESTERASE C-RELATED"/>
    <property type="match status" value="1"/>
</dbReference>
<dbReference type="HOGENOM" id="CLU_027551_4_1_6"/>
<name>J5KAI7_9GAMM</name>
<evidence type="ECO:0000256" key="2">
    <source>
        <dbReference type="ARBA" id="ARBA00022525"/>
    </source>
</evidence>
<evidence type="ECO:0000256" key="5">
    <source>
        <dbReference type="ARBA" id="ARBA00022801"/>
    </source>
</evidence>
<organism evidence="10 11">
    <name type="scientific">SAR86 cluster bacterium SAR86B</name>
    <dbReference type="NCBI Taxonomy" id="1123867"/>
    <lineage>
        <taxon>Bacteria</taxon>
        <taxon>Pseudomonadati</taxon>
        <taxon>Pseudomonadota</taxon>
        <taxon>Gammaproteobacteria</taxon>
        <taxon>SAR86 cluster</taxon>
    </lineage>
</organism>
<gene>
    <name evidence="10" type="ORF">NT02SARS_1281</name>
</gene>
<evidence type="ECO:0000313" key="10">
    <source>
        <dbReference type="EMBL" id="EJP72428.1"/>
    </source>
</evidence>
<evidence type="ECO:0000256" key="7">
    <source>
        <dbReference type="ARBA" id="ARBA00023326"/>
    </source>
</evidence>
<dbReference type="Pfam" id="PF02230">
    <property type="entry name" value="Abhydrolase_2"/>
    <property type="match status" value="1"/>
</dbReference>
<evidence type="ECO:0000256" key="8">
    <source>
        <dbReference type="SAM" id="SignalP"/>
    </source>
</evidence>
<proteinExistence type="predicted"/>
<evidence type="ECO:0000256" key="1">
    <source>
        <dbReference type="ARBA" id="ARBA00004613"/>
    </source>
</evidence>
<dbReference type="ESTHER" id="9gamm-j5kai7">
    <property type="family name" value="Esterase_phb"/>
</dbReference>
<evidence type="ECO:0000256" key="6">
    <source>
        <dbReference type="ARBA" id="ARBA00023277"/>
    </source>
</evidence>
<accession>J5KAI7</accession>
<keyword evidence="6" id="KW-0119">Carbohydrate metabolism</keyword>
<dbReference type="SUPFAM" id="SSF53474">
    <property type="entry name" value="alpha/beta-Hydrolases"/>
    <property type="match status" value="1"/>
</dbReference>
<feature type="signal peptide" evidence="8">
    <location>
        <begin position="1"/>
        <end position="18"/>
    </location>
</feature>
<keyword evidence="5" id="KW-0378">Hydrolase</keyword>
<dbReference type="GO" id="GO:0045493">
    <property type="term" value="P:xylan catabolic process"/>
    <property type="evidence" value="ECO:0007669"/>
    <property type="project" value="UniProtKB-KW"/>
</dbReference>
<feature type="chain" id="PRO_5003784244" evidence="8">
    <location>
        <begin position="19"/>
        <end position="314"/>
    </location>
</feature>
<sequence length="314" mass="35099">MRYLIVFILLLTSCGGGSNGGTDNNITSPPPTPPVLNEVCIDYAERIKRCSFEWDNIQRTYYLKIPSQASNNNNLPLLISMHGYGGNALSHINYTNFKNIADREGFYLIYPQGSNLPSYLGGSTHWNVGGWTSKSTTDDLGFINKVLENVAAKYNFNENRIYATGMSNGGYMSYALACNMSDKIAAIASVTGSMTNDTYNDCAATRPVPVLQIHGLRDVIVPYLGNEGSKSISDVMEYWAQNNSCDLEPLRAVTDYEDFAVYYDYYQNCLNNADVELILSSKMGHTWPWSYNEGFSASEDIWRFVSQFNLFGKI</sequence>
<dbReference type="Gene3D" id="3.40.50.1820">
    <property type="entry name" value="alpha/beta hydrolase"/>
    <property type="match status" value="1"/>
</dbReference>
<evidence type="ECO:0000256" key="4">
    <source>
        <dbReference type="ARBA" id="ARBA00022729"/>
    </source>
</evidence>
<dbReference type="Proteomes" id="UP000010116">
    <property type="component" value="Unassembled WGS sequence"/>
</dbReference>
<comment type="subcellular location">
    <subcellularLocation>
        <location evidence="1">Secreted</location>
    </subcellularLocation>
</comment>
<dbReference type="PANTHER" id="PTHR38050">
    <property type="match status" value="1"/>
</dbReference>
<feature type="domain" description="Phospholipase/carboxylesterase/thioesterase" evidence="9">
    <location>
        <begin position="72"/>
        <end position="226"/>
    </location>
</feature>
<keyword evidence="3" id="KW-0858">Xylan degradation</keyword>
<dbReference type="InterPro" id="IPR029058">
    <property type="entry name" value="AB_hydrolase_fold"/>
</dbReference>
<dbReference type="GO" id="GO:0030600">
    <property type="term" value="F:feruloyl esterase activity"/>
    <property type="evidence" value="ECO:0007669"/>
    <property type="project" value="InterPro"/>
</dbReference>
<keyword evidence="4 8" id="KW-0732">Signal</keyword>
<dbReference type="EMBL" id="JH611193">
    <property type="protein sequence ID" value="EJP72428.1"/>
    <property type="molecule type" value="Genomic_DNA"/>
</dbReference>